<proteinExistence type="inferred from homology"/>
<name>A0A0C2JPN3_THEKT</name>
<dbReference type="SMART" id="SM00396">
    <property type="entry name" value="ZnF_UBR1"/>
    <property type="match status" value="1"/>
</dbReference>
<comment type="similarity">
    <text evidence="5">Belongs to the E3 ubiquitin-protein ligase UBR1-like family.</text>
</comment>
<keyword evidence="5" id="KW-0833">Ubl conjugation pathway</keyword>
<comment type="function">
    <text evidence="5">Ubiquitin ligase protein which is a component of the N-end rule pathway. Recognizes and binds to proteins bearing specific N-terminal residues that are destabilizing according to the N-end rule, leading to their ubiquitination and subsequent degradation.</text>
</comment>
<comment type="pathway">
    <text evidence="5">Protein modification; protein ubiquitination.</text>
</comment>
<dbReference type="Proteomes" id="UP000031668">
    <property type="component" value="Unassembled WGS sequence"/>
</dbReference>
<evidence type="ECO:0000259" key="6">
    <source>
        <dbReference type="PROSITE" id="PS51157"/>
    </source>
</evidence>
<accession>A0A0C2JPN3</accession>
<dbReference type="InterPro" id="IPR003126">
    <property type="entry name" value="Znf_UBR"/>
</dbReference>
<dbReference type="GO" id="GO:0061630">
    <property type="term" value="F:ubiquitin protein ligase activity"/>
    <property type="evidence" value="ECO:0007669"/>
    <property type="project" value="UniProtKB-UniRule"/>
</dbReference>
<feature type="domain" description="UBR-type" evidence="6">
    <location>
        <begin position="68"/>
        <end position="140"/>
    </location>
</feature>
<evidence type="ECO:0000256" key="4">
    <source>
        <dbReference type="PROSITE-ProRule" id="PRU00508"/>
    </source>
</evidence>
<evidence type="ECO:0000256" key="2">
    <source>
        <dbReference type="ARBA" id="ARBA00022771"/>
    </source>
</evidence>
<organism evidence="7 8">
    <name type="scientific">Thelohanellus kitauei</name>
    <name type="common">Myxosporean</name>
    <dbReference type="NCBI Taxonomy" id="669202"/>
    <lineage>
        <taxon>Eukaryota</taxon>
        <taxon>Metazoa</taxon>
        <taxon>Cnidaria</taxon>
        <taxon>Myxozoa</taxon>
        <taxon>Myxosporea</taxon>
        <taxon>Bivalvulida</taxon>
        <taxon>Platysporina</taxon>
        <taxon>Myxobolidae</taxon>
        <taxon>Thelohanellus</taxon>
    </lineage>
</organism>
<comment type="catalytic activity">
    <reaction evidence="5">
        <text>S-ubiquitinyl-[E2 ubiquitin-conjugating enzyme]-L-cysteine + [acceptor protein]-L-lysine = [E2 ubiquitin-conjugating enzyme]-L-cysteine + N(6)-ubiquitinyl-[acceptor protein]-L-lysine.</text>
        <dbReference type="EC" id="2.3.2.27"/>
    </reaction>
</comment>
<dbReference type="EC" id="2.3.2.27" evidence="5"/>
<dbReference type="OrthoDB" id="26387at2759"/>
<dbReference type="InterPro" id="IPR039164">
    <property type="entry name" value="UBR1-like"/>
</dbReference>
<feature type="zinc finger region" description="UBR-type" evidence="4">
    <location>
        <begin position="68"/>
        <end position="140"/>
    </location>
</feature>
<dbReference type="EMBL" id="JWZT01001796">
    <property type="protein sequence ID" value="KII71328.1"/>
    <property type="molecule type" value="Genomic_DNA"/>
</dbReference>
<evidence type="ECO:0000313" key="7">
    <source>
        <dbReference type="EMBL" id="KII71328.1"/>
    </source>
</evidence>
<keyword evidence="5" id="KW-0808">Transferase</keyword>
<keyword evidence="8" id="KW-1185">Reference proteome</keyword>
<evidence type="ECO:0000313" key="8">
    <source>
        <dbReference type="Proteomes" id="UP000031668"/>
    </source>
</evidence>
<dbReference type="GO" id="GO:0000151">
    <property type="term" value="C:ubiquitin ligase complex"/>
    <property type="evidence" value="ECO:0007669"/>
    <property type="project" value="TreeGrafter"/>
</dbReference>
<evidence type="ECO:0000256" key="3">
    <source>
        <dbReference type="ARBA" id="ARBA00022833"/>
    </source>
</evidence>
<comment type="caution">
    <text evidence="7">The sequence shown here is derived from an EMBL/GenBank/DDBJ whole genome shotgun (WGS) entry which is preliminary data.</text>
</comment>
<dbReference type="Gene3D" id="2.10.110.30">
    <property type="match status" value="1"/>
</dbReference>
<dbReference type="PANTHER" id="PTHR21497:SF24">
    <property type="entry name" value="E3 UBIQUITIN-PROTEIN LIGASE UBR1"/>
    <property type="match status" value="1"/>
</dbReference>
<dbReference type="GO" id="GO:0016567">
    <property type="term" value="P:protein ubiquitination"/>
    <property type="evidence" value="ECO:0007669"/>
    <property type="project" value="UniProtKB-UniRule"/>
</dbReference>
<dbReference type="GO" id="GO:0005737">
    <property type="term" value="C:cytoplasm"/>
    <property type="evidence" value="ECO:0007669"/>
    <property type="project" value="TreeGrafter"/>
</dbReference>
<sequence>MEDIKSRLDSIIINGLLVTSNDTEIDVSQVYGKNKLMKLVGVPLENYIFEGCDLDFKQWFQSKECNLEACTKVLTPYSFIYTCLDCRVNEIGHACEDCFRRSVHFYHEHELRCYDSIYKTCDCGHLDAWKSHPTCPKHIKAERSEGVLPEPFISKLTYIIQYLCQLFEEICTENDSIFDNHMENMLETYLRAKCSNLIPNQEKSSLNAEIDANCRKSCLLIPYDDTFDLDEFIDCLKIIREISGEGGYVDTNDMNEQGYAWVLYLSDVEKCKKSQRINREI</sequence>
<dbReference type="GO" id="GO:0071596">
    <property type="term" value="P:ubiquitin-dependent protein catabolic process via the N-end rule pathway"/>
    <property type="evidence" value="ECO:0007669"/>
    <property type="project" value="UniProtKB-UniRule"/>
</dbReference>
<protein>
    <recommendedName>
        <fullName evidence="5">E3 ubiquitin-protein ligase</fullName>
        <ecNumber evidence="5">2.3.2.27</ecNumber>
    </recommendedName>
</protein>
<keyword evidence="3 5" id="KW-0862">Zinc</keyword>
<dbReference type="PANTHER" id="PTHR21497">
    <property type="entry name" value="UBIQUITIN LIGASE E3 ALPHA-RELATED"/>
    <property type="match status" value="1"/>
</dbReference>
<keyword evidence="2 5" id="KW-0863">Zinc-finger</keyword>
<dbReference type="GO" id="GO:0008270">
    <property type="term" value="F:zinc ion binding"/>
    <property type="evidence" value="ECO:0007669"/>
    <property type="project" value="UniProtKB-UniRule"/>
</dbReference>
<gene>
    <name evidence="7" type="ORF">RF11_08604</name>
</gene>
<evidence type="ECO:0000256" key="5">
    <source>
        <dbReference type="RuleBase" id="RU366018"/>
    </source>
</evidence>
<dbReference type="Pfam" id="PF02207">
    <property type="entry name" value="zf-UBR"/>
    <property type="match status" value="1"/>
</dbReference>
<evidence type="ECO:0000256" key="1">
    <source>
        <dbReference type="ARBA" id="ARBA00022723"/>
    </source>
</evidence>
<dbReference type="AlphaFoldDB" id="A0A0C2JPN3"/>
<reference evidence="7 8" key="1">
    <citation type="journal article" date="2014" name="Genome Biol. Evol.">
        <title>The genome of the myxosporean Thelohanellus kitauei shows adaptations to nutrient acquisition within its fish host.</title>
        <authorList>
            <person name="Yang Y."/>
            <person name="Xiong J."/>
            <person name="Zhou Z."/>
            <person name="Huo F."/>
            <person name="Miao W."/>
            <person name="Ran C."/>
            <person name="Liu Y."/>
            <person name="Zhang J."/>
            <person name="Feng J."/>
            <person name="Wang M."/>
            <person name="Wang M."/>
            <person name="Wang L."/>
            <person name="Yao B."/>
        </authorList>
    </citation>
    <scope>NUCLEOTIDE SEQUENCE [LARGE SCALE GENOMIC DNA]</scope>
    <source>
        <strain evidence="7">Wuqing</strain>
    </source>
</reference>
<keyword evidence="1 5" id="KW-0479">Metal-binding</keyword>
<dbReference type="PROSITE" id="PS51157">
    <property type="entry name" value="ZF_UBR"/>
    <property type="match status" value="1"/>
</dbReference>
<dbReference type="UniPathway" id="UPA00143"/>